<dbReference type="AlphaFoldDB" id="A0AAN8M0J9"/>
<sequence length="111" mass="12006">MTPYPVRHTINRVPWRPPLSFSLCVCSLTERREGGSQGVGEGVAEGRRSSDGAEQSALFSSPLVIGMQWPFPRRQGHWVRAELTAGGASAATQRRGGQQVDSNQVVETSQG</sequence>
<accession>A0AAN8M0J9</accession>
<feature type="compositionally biased region" description="Polar residues" evidence="1">
    <location>
        <begin position="90"/>
        <end position="111"/>
    </location>
</feature>
<feature type="region of interest" description="Disordered" evidence="1">
    <location>
        <begin position="33"/>
        <end position="55"/>
    </location>
</feature>
<name>A0AAN8M0J9_9TELE</name>
<comment type="caution">
    <text evidence="2">The sequence shown here is derived from an EMBL/GenBank/DDBJ whole genome shotgun (WGS) entry which is preliminary data.</text>
</comment>
<dbReference type="EMBL" id="JAGTTL010000005">
    <property type="protein sequence ID" value="KAK6322380.1"/>
    <property type="molecule type" value="Genomic_DNA"/>
</dbReference>
<proteinExistence type="predicted"/>
<dbReference type="Proteomes" id="UP001356427">
    <property type="component" value="Unassembled WGS sequence"/>
</dbReference>
<keyword evidence="3" id="KW-1185">Reference proteome</keyword>
<protein>
    <submittedName>
        <fullName evidence="2">Uncharacterized protein</fullName>
    </submittedName>
</protein>
<evidence type="ECO:0000313" key="2">
    <source>
        <dbReference type="EMBL" id="KAK6322380.1"/>
    </source>
</evidence>
<gene>
    <name evidence="2" type="ORF">J4Q44_G00071720</name>
</gene>
<organism evidence="2 3">
    <name type="scientific">Coregonus suidteri</name>
    <dbReference type="NCBI Taxonomy" id="861788"/>
    <lineage>
        <taxon>Eukaryota</taxon>
        <taxon>Metazoa</taxon>
        <taxon>Chordata</taxon>
        <taxon>Craniata</taxon>
        <taxon>Vertebrata</taxon>
        <taxon>Euteleostomi</taxon>
        <taxon>Actinopterygii</taxon>
        <taxon>Neopterygii</taxon>
        <taxon>Teleostei</taxon>
        <taxon>Protacanthopterygii</taxon>
        <taxon>Salmoniformes</taxon>
        <taxon>Salmonidae</taxon>
        <taxon>Coregoninae</taxon>
        <taxon>Coregonus</taxon>
    </lineage>
</organism>
<reference evidence="2 3" key="1">
    <citation type="submission" date="2021-04" db="EMBL/GenBank/DDBJ databases">
        <authorList>
            <person name="De Guttry C."/>
            <person name="Zahm M."/>
            <person name="Klopp C."/>
            <person name="Cabau C."/>
            <person name="Louis A."/>
            <person name="Berthelot C."/>
            <person name="Parey E."/>
            <person name="Roest Crollius H."/>
            <person name="Montfort J."/>
            <person name="Robinson-Rechavi M."/>
            <person name="Bucao C."/>
            <person name="Bouchez O."/>
            <person name="Gislard M."/>
            <person name="Lluch J."/>
            <person name="Milhes M."/>
            <person name="Lampietro C."/>
            <person name="Lopez Roques C."/>
            <person name="Donnadieu C."/>
            <person name="Braasch I."/>
            <person name="Desvignes T."/>
            <person name="Postlethwait J."/>
            <person name="Bobe J."/>
            <person name="Wedekind C."/>
            <person name="Guiguen Y."/>
        </authorList>
    </citation>
    <scope>NUCLEOTIDE SEQUENCE [LARGE SCALE GENOMIC DNA]</scope>
    <source>
        <strain evidence="2">Cs_M1</strain>
        <tissue evidence="2">Blood</tissue>
    </source>
</reference>
<feature type="region of interest" description="Disordered" evidence="1">
    <location>
        <begin position="88"/>
        <end position="111"/>
    </location>
</feature>
<evidence type="ECO:0000313" key="3">
    <source>
        <dbReference type="Proteomes" id="UP001356427"/>
    </source>
</evidence>
<evidence type="ECO:0000256" key="1">
    <source>
        <dbReference type="SAM" id="MobiDB-lite"/>
    </source>
</evidence>